<name>A0ABP0N4F1_9DINO</name>
<evidence type="ECO:0000256" key="1">
    <source>
        <dbReference type="SAM" id="MobiDB-lite"/>
    </source>
</evidence>
<proteinExistence type="predicted"/>
<evidence type="ECO:0000313" key="2">
    <source>
        <dbReference type="EMBL" id="CAK9058660.1"/>
    </source>
</evidence>
<organism evidence="2 3">
    <name type="scientific">Durusdinium trenchii</name>
    <dbReference type="NCBI Taxonomy" id="1381693"/>
    <lineage>
        <taxon>Eukaryota</taxon>
        <taxon>Sar</taxon>
        <taxon>Alveolata</taxon>
        <taxon>Dinophyceae</taxon>
        <taxon>Suessiales</taxon>
        <taxon>Symbiodiniaceae</taxon>
        <taxon>Durusdinium</taxon>
    </lineage>
</organism>
<evidence type="ECO:0000313" key="3">
    <source>
        <dbReference type="Proteomes" id="UP001642484"/>
    </source>
</evidence>
<dbReference type="EMBL" id="CAXAMN010021362">
    <property type="protein sequence ID" value="CAK9058660.1"/>
    <property type="molecule type" value="Genomic_DNA"/>
</dbReference>
<sequence>MFSWPQSDQPSGCASMTSSPEPFHQTTWMTPVHPSMSTPQLSCFLRLYVGRHRPGAELLLEPIAWPEELQKPGQAGRGLRHCFLDETRLFVGGDGAESSGKQPRPRAELAERETQTEELQPRSAPRKVHAQPGPAVHAANEDFLPEIRLAAKEEPLELCLSEEDTEDLAAPPVPPQPLPPPVPHPPVEPALPMVSQLVGELMGSLPEKDAD</sequence>
<feature type="region of interest" description="Disordered" evidence="1">
    <location>
        <begin position="160"/>
        <end position="190"/>
    </location>
</feature>
<feature type="region of interest" description="Disordered" evidence="1">
    <location>
        <begin position="91"/>
        <end position="139"/>
    </location>
</feature>
<dbReference type="Proteomes" id="UP001642484">
    <property type="component" value="Unassembled WGS sequence"/>
</dbReference>
<accession>A0ABP0N4F1</accession>
<comment type="caution">
    <text evidence="2">The sequence shown here is derived from an EMBL/GenBank/DDBJ whole genome shotgun (WGS) entry which is preliminary data.</text>
</comment>
<feature type="region of interest" description="Disordered" evidence="1">
    <location>
        <begin position="1"/>
        <end position="32"/>
    </location>
</feature>
<protein>
    <submittedName>
        <fullName evidence="2">Uncharacterized protein</fullName>
    </submittedName>
</protein>
<feature type="compositionally biased region" description="Basic and acidic residues" evidence="1">
    <location>
        <begin position="105"/>
        <end position="115"/>
    </location>
</feature>
<reference evidence="2 3" key="1">
    <citation type="submission" date="2024-02" db="EMBL/GenBank/DDBJ databases">
        <authorList>
            <person name="Chen Y."/>
            <person name="Shah S."/>
            <person name="Dougan E. K."/>
            <person name="Thang M."/>
            <person name="Chan C."/>
        </authorList>
    </citation>
    <scope>NUCLEOTIDE SEQUENCE [LARGE SCALE GENOMIC DNA]</scope>
</reference>
<gene>
    <name evidence="2" type="ORF">CCMP2556_LOCUS28921</name>
</gene>
<keyword evidence="3" id="KW-1185">Reference proteome</keyword>
<feature type="compositionally biased region" description="Pro residues" evidence="1">
    <location>
        <begin position="171"/>
        <end position="189"/>
    </location>
</feature>